<name>A0A4U9CWF1_RAOTE</name>
<feature type="region of interest" description="Disordered" evidence="1">
    <location>
        <begin position="81"/>
        <end position="125"/>
    </location>
</feature>
<evidence type="ECO:0000256" key="1">
    <source>
        <dbReference type="SAM" id="MobiDB-lite"/>
    </source>
</evidence>
<protein>
    <submittedName>
        <fullName evidence="2">Uncharacterized protein</fullName>
    </submittedName>
</protein>
<evidence type="ECO:0000313" key="2">
    <source>
        <dbReference type="EMBL" id="VTN10200.1"/>
    </source>
</evidence>
<gene>
    <name evidence="2" type="ORF">NCTC9185_02117</name>
</gene>
<dbReference type="Proteomes" id="UP000339249">
    <property type="component" value="Unassembled WGS sequence"/>
</dbReference>
<dbReference type="AlphaFoldDB" id="A0A4U9CWF1"/>
<reference evidence="2 3" key="1">
    <citation type="submission" date="2019-04" db="EMBL/GenBank/DDBJ databases">
        <authorList>
            <consortium name="Pathogen Informatics"/>
        </authorList>
    </citation>
    <scope>NUCLEOTIDE SEQUENCE [LARGE SCALE GENOMIC DNA]</scope>
    <source>
        <strain evidence="2 3">NCTC9185</strain>
    </source>
</reference>
<evidence type="ECO:0000313" key="3">
    <source>
        <dbReference type="Proteomes" id="UP000339249"/>
    </source>
</evidence>
<sequence>MHRDALLIARQRQDRWALGARQQSHDFFQTLGRRVHHDVFRFPRLDNALNTGQQAVNQLLFGIGDVAVALNQAGLERNITSTSRRPLASRVAPVDTRSQIASARPARGATSTEPFSRQDLNEMPF</sequence>
<dbReference type="EMBL" id="CABDVU010000001">
    <property type="protein sequence ID" value="VTN10200.1"/>
    <property type="molecule type" value="Genomic_DNA"/>
</dbReference>
<proteinExistence type="predicted"/>
<organism evidence="2 3">
    <name type="scientific">Raoultella terrigena</name>
    <name type="common">Klebsiella terrigena</name>
    <dbReference type="NCBI Taxonomy" id="577"/>
    <lineage>
        <taxon>Bacteria</taxon>
        <taxon>Pseudomonadati</taxon>
        <taxon>Pseudomonadota</taxon>
        <taxon>Gammaproteobacteria</taxon>
        <taxon>Enterobacterales</taxon>
        <taxon>Enterobacteriaceae</taxon>
        <taxon>Klebsiella/Raoultella group</taxon>
        <taxon>Raoultella</taxon>
    </lineage>
</organism>
<accession>A0A4U9CWF1</accession>